<evidence type="ECO:0000256" key="1">
    <source>
        <dbReference type="SAM" id="Phobius"/>
    </source>
</evidence>
<dbReference type="AlphaFoldDB" id="A0A916K648"/>
<keyword evidence="4" id="KW-1185">Reference proteome</keyword>
<dbReference type="InterPro" id="IPR007353">
    <property type="entry name" value="DUF421"/>
</dbReference>
<comment type="caution">
    <text evidence="3">The sequence shown here is derived from an EMBL/GenBank/DDBJ whole genome shotgun (WGS) entry which is preliminary data.</text>
</comment>
<dbReference type="Proteomes" id="UP000693672">
    <property type="component" value="Unassembled WGS sequence"/>
</dbReference>
<keyword evidence="1" id="KW-0472">Membrane</keyword>
<dbReference type="EMBL" id="CAJVAS010000025">
    <property type="protein sequence ID" value="CAG7643798.1"/>
    <property type="molecule type" value="Genomic_DNA"/>
</dbReference>
<feature type="domain" description="YetF C-terminal" evidence="2">
    <location>
        <begin position="76"/>
        <end position="145"/>
    </location>
</feature>
<evidence type="ECO:0000313" key="3">
    <source>
        <dbReference type="EMBL" id="CAG7643798.1"/>
    </source>
</evidence>
<evidence type="ECO:0000259" key="2">
    <source>
        <dbReference type="Pfam" id="PF04239"/>
    </source>
</evidence>
<name>A0A916K648_9BACL</name>
<keyword evidence="1" id="KW-1133">Transmembrane helix</keyword>
<dbReference type="PANTHER" id="PTHR34582:SF2">
    <property type="entry name" value="UPF0702 TRANSMEMBRANE PROTEIN YDFR"/>
    <property type="match status" value="1"/>
</dbReference>
<feature type="transmembrane region" description="Helical" evidence="1">
    <location>
        <begin position="57"/>
        <end position="75"/>
    </location>
</feature>
<organism evidence="3 4">
    <name type="scientific">Paenibacillus solanacearum</name>
    <dbReference type="NCBI Taxonomy" id="2048548"/>
    <lineage>
        <taxon>Bacteria</taxon>
        <taxon>Bacillati</taxon>
        <taxon>Bacillota</taxon>
        <taxon>Bacilli</taxon>
        <taxon>Bacillales</taxon>
        <taxon>Paenibacillaceae</taxon>
        <taxon>Paenibacillus</taxon>
    </lineage>
</organism>
<evidence type="ECO:0000313" key="4">
    <source>
        <dbReference type="Proteomes" id="UP000693672"/>
    </source>
</evidence>
<reference evidence="3" key="1">
    <citation type="submission" date="2021-06" db="EMBL/GenBank/DDBJ databases">
        <authorList>
            <person name="Criscuolo A."/>
        </authorList>
    </citation>
    <scope>NUCLEOTIDE SEQUENCE</scope>
    <source>
        <strain evidence="3">CIP111600</strain>
    </source>
</reference>
<keyword evidence="1" id="KW-0812">Transmembrane</keyword>
<dbReference type="Pfam" id="PF04239">
    <property type="entry name" value="DUF421"/>
    <property type="match status" value="1"/>
</dbReference>
<gene>
    <name evidence="3" type="ORF">PAESOLCIP111_04558</name>
</gene>
<protein>
    <recommendedName>
        <fullName evidence="2">YetF C-terminal domain-containing protein</fullName>
    </recommendedName>
</protein>
<accession>A0A916K648</accession>
<sequence>MSYMWEALVILLFGFGLMRIAGKKTVSEMNGPEIITLLSIASVIGHAVSMEGFWETAVVLCIFVGLLITIQFVSVKWQPIERLFMGNATPIIENGQLITKNLLKLRMSVDQVENRLRENGITSFADVKHATIEMNGQLGYELMNHAKPVTIGELEKLLARLHIPQPAQTPAKQPNLFDEVMYGKHEESIPEQMN</sequence>
<dbReference type="RefSeq" id="WP_218094270.1">
    <property type="nucleotide sequence ID" value="NZ_CAJVAS010000025.1"/>
</dbReference>
<proteinExistence type="predicted"/>
<dbReference type="PANTHER" id="PTHR34582">
    <property type="entry name" value="UPF0702 TRANSMEMBRANE PROTEIN YCAP"/>
    <property type="match status" value="1"/>
</dbReference>